<dbReference type="Proteomes" id="UP001217089">
    <property type="component" value="Unassembled WGS sequence"/>
</dbReference>
<protein>
    <recommendedName>
        <fullName evidence="9">Acetylcholinesterase</fullName>
    </recommendedName>
</protein>
<evidence type="ECO:0000256" key="3">
    <source>
        <dbReference type="ARBA" id="ARBA00022801"/>
    </source>
</evidence>
<dbReference type="InterPro" id="IPR050654">
    <property type="entry name" value="AChE-related_enzymes"/>
</dbReference>
<evidence type="ECO:0000256" key="2">
    <source>
        <dbReference type="ARBA" id="ARBA00022487"/>
    </source>
</evidence>
<dbReference type="InterPro" id="IPR019826">
    <property type="entry name" value="Carboxylesterase_B_AS"/>
</dbReference>
<name>A0ABQ9FND1_TEGGR</name>
<dbReference type="PROSITE" id="PS00941">
    <property type="entry name" value="CARBOXYLESTERASE_B_2"/>
    <property type="match status" value="2"/>
</dbReference>
<evidence type="ECO:0000256" key="1">
    <source>
        <dbReference type="ARBA" id="ARBA00005964"/>
    </source>
</evidence>
<reference evidence="7 8" key="1">
    <citation type="submission" date="2022-12" db="EMBL/GenBank/DDBJ databases">
        <title>Chromosome-level genome of Tegillarca granosa.</title>
        <authorList>
            <person name="Kim J."/>
        </authorList>
    </citation>
    <scope>NUCLEOTIDE SEQUENCE [LARGE SCALE GENOMIC DNA]</scope>
    <source>
        <strain evidence="7">Teg-2019</strain>
        <tissue evidence="7">Adductor muscle</tissue>
    </source>
</reference>
<dbReference type="InterPro" id="IPR029058">
    <property type="entry name" value="AB_hydrolase_fold"/>
</dbReference>
<keyword evidence="8" id="KW-1185">Reference proteome</keyword>
<evidence type="ECO:0000313" key="8">
    <source>
        <dbReference type="Proteomes" id="UP001217089"/>
    </source>
</evidence>
<organism evidence="7 8">
    <name type="scientific">Tegillarca granosa</name>
    <name type="common">Malaysian cockle</name>
    <name type="synonym">Anadara granosa</name>
    <dbReference type="NCBI Taxonomy" id="220873"/>
    <lineage>
        <taxon>Eukaryota</taxon>
        <taxon>Metazoa</taxon>
        <taxon>Spiralia</taxon>
        <taxon>Lophotrochozoa</taxon>
        <taxon>Mollusca</taxon>
        <taxon>Bivalvia</taxon>
        <taxon>Autobranchia</taxon>
        <taxon>Pteriomorphia</taxon>
        <taxon>Arcoida</taxon>
        <taxon>Arcoidea</taxon>
        <taxon>Arcidae</taxon>
        <taxon>Tegillarca</taxon>
    </lineage>
</organism>
<feature type="domain" description="BD-FAE-like" evidence="6">
    <location>
        <begin position="572"/>
        <end position="693"/>
    </location>
</feature>
<evidence type="ECO:0000259" key="6">
    <source>
        <dbReference type="Pfam" id="PF20434"/>
    </source>
</evidence>
<dbReference type="Pfam" id="PF20434">
    <property type="entry name" value="BD-FAE"/>
    <property type="match status" value="1"/>
</dbReference>
<gene>
    <name evidence="7" type="ORF">KUTeg_003849</name>
</gene>
<evidence type="ECO:0000313" key="7">
    <source>
        <dbReference type="EMBL" id="KAJ8318758.1"/>
    </source>
</evidence>
<sequence length="973" mass="107947">MIQNSIMKNLLVNIILMYVTETALTEVVKTPSGQIRGKAVDFEGEVVHQFLRIPYAKNPIGDLRFRKPQPYGSWSYTLDATKHPPSCPQTIHPFFDVILPTLEVSEDCLFLNIYVPRDVSTSNNKAVMVWIHGGGFFIGQATMYDGSDLAMKGDVIVVTINYRLGMLGFFTTEDAASPGNYGFWDQRMAIEWVKSNIASFGGNPSSITIFGESAGGMSVGYQTLFPYNRGLFQRAISQSGFANMYQLKKGMHQETLSSIRELTSCGEQSSNYEFVDCLRHLPVEKIVNITNTIHFQALTKIQFTYYFGPAIDGDLFKTDPSELLDDFESDEYKFFKSVDFMGGTTDGEGSVFISIAGASAKENITEGLSKRALCDVVAPKYAETYYESSSIISDAICRRYSSPGEDLEAQGIQIADLLGDVLFISHSITTLDQHAVSQSSSKTFQYLLTRSVSIPMGPPTPWYTKAPHGTDLLYMFAPRKFFNGLNNTYTEEDESLTRKMILYWSNFAKTGIPYAKPPTGNLRFRKPQPFGSWRHTLDATKHPPACVQEFTPEMETKLLPTDEKSEDCLFLNIFVPRDVSISNNKAVMIWIHGGGYFAGMASVYDVSDIALTGDVIVAVINYRLGLLGFLSTGDSASPGNYGLWDQRMAIEWVKSNIASFGGNPNSITIFGESAGGMSVAYHALSPYNKGLFQRVIAESGSANAPTLTNNVHAEVIEVVKSISECGEPVDNYALVDCLRHKSAEFIINVTYTVVYHFVEKLQFSDICSPVVDDDFLPGLPDDLLKDPTSDSFKMFQSVDFTSGVMNGEGSAYIFFIEMMGVNVTEGVSKQMFCDSFTPALSASFFNGSPEAADAMCKNYGLRDGDTNLEAQGTAVADLLGDLIFNFPCVETVDRHTEGNTKTNTYQFVLSRPLPFYLGSPTPWYDKCTHGTDEVYLFDVKKRFQSSLNMEPTPEDLELSKNMIKYWTNFAKTG</sequence>
<dbReference type="PANTHER" id="PTHR43918">
    <property type="entry name" value="ACETYLCHOLINESTERASE"/>
    <property type="match status" value="1"/>
</dbReference>
<keyword evidence="4" id="KW-0732">Signal</keyword>
<comment type="caution">
    <text evidence="7">The sequence shown here is derived from an EMBL/GenBank/DDBJ whole genome shotgun (WGS) entry which is preliminary data.</text>
</comment>
<dbReference type="PROSITE" id="PS00122">
    <property type="entry name" value="CARBOXYLESTERASE_B_1"/>
    <property type="match status" value="2"/>
</dbReference>
<feature type="signal peptide" evidence="4">
    <location>
        <begin position="1"/>
        <end position="25"/>
    </location>
</feature>
<dbReference type="PANTHER" id="PTHR43918:SF4">
    <property type="entry name" value="CARBOXYLIC ESTER HYDROLASE"/>
    <property type="match status" value="1"/>
</dbReference>
<evidence type="ECO:0000259" key="5">
    <source>
        <dbReference type="Pfam" id="PF00135"/>
    </source>
</evidence>
<accession>A0ABQ9FND1</accession>
<evidence type="ECO:0000256" key="4">
    <source>
        <dbReference type="SAM" id="SignalP"/>
    </source>
</evidence>
<feature type="domain" description="Carboxylesterase type B" evidence="5">
    <location>
        <begin position="26"/>
        <end position="511"/>
    </location>
</feature>
<dbReference type="EMBL" id="JARBDR010000214">
    <property type="protein sequence ID" value="KAJ8318758.1"/>
    <property type="molecule type" value="Genomic_DNA"/>
</dbReference>
<evidence type="ECO:0008006" key="9">
    <source>
        <dbReference type="Google" id="ProtNLM"/>
    </source>
</evidence>
<comment type="similarity">
    <text evidence="1">Belongs to the type-B carboxylesterase/lipase family.</text>
</comment>
<proteinExistence type="inferred from homology"/>
<feature type="chain" id="PRO_5046302455" description="Acetylcholinesterase" evidence="4">
    <location>
        <begin position="26"/>
        <end position="973"/>
    </location>
</feature>
<dbReference type="Pfam" id="PF00135">
    <property type="entry name" value="COesterase"/>
    <property type="match status" value="1"/>
</dbReference>
<dbReference type="InterPro" id="IPR002018">
    <property type="entry name" value="CarbesteraseB"/>
</dbReference>
<dbReference type="Gene3D" id="3.40.50.1820">
    <property type="entry name" value="alpha/beta hydrolase"/>
    <property type="match status" value="2"/>
</dbReference>
<keyword evidence="3" id="KW-0378">Hydrolase</keyword>
<dbReference type="SUPFAM" id="SSF53474">
    <property type="entry name" value="alpha/beta-Hydrolases"/>
    <property type="match status" value="2"/>
</dbReference>
<dbReference type="InterPro" id="IPR019819">
    <property type="entry name" value="Carboxylesterase_B_CS"/>
</dbReference>
<keyword evidence="2" id="KW-0719">Serine esterase</keyword>
<dbReference type="InterPro" id="IPR049492">
    <property type="entry name" value="BD-FAE-like_dom"/>
</dbReference>